<keyword evidence="2" id="KW-0067">ATP-binding</keyword>
<evidence type="ECO:0000313" key="6">
    <source>
        <dbReference type="EMBL" id="EHN59214.1"/>
    </source>
</evidence>
<protein>
    <submittedName>
        <fullName evidence="6">ComF operon protein ADNA transporter ATPase</fullName>
    </submittedName>
</protein>
<dbReference type="SUPFAM" id="SSF52540">
    <property type="entry name" value="P-loop containing nucleoside triphosphate hydrolases"/>
    <property type="match status" value="1"/>
</dbReference>
<dbReference type="GO" id="GO:0043138">
    <property type="term" value="F:3'-5' DNA helicase activity"/>
    <property type="evidence" value="ECO:0007669"/>
    <property type="project" value="TreeGrafter"/>
</dbReference>
<organism evidence="6 7">
    <name type="scientific">Oenococcus kitaharae DSM 17330</name>
    <dbReference type="NCBI Taxonomy" id="1045004"/>
    <lineage>
        <taxon>Bacteria</taxon>
        <taxon>Bacillati</taxon>
        <taxon>Bacillota</taxon>
        <taxon>Bacilli</taxon>
        <taxon>Lactobacillales</taxon>
        <taxon>Lactobacillaceae</taxon>
        <taxon>Oenococcus</taxon>
    </lineage>
</organism>
<dbReference type="GO" id="GO:0006302">
    <property type="term" value="P:double-strand break repair"/>
    <property type="evidence" value="ECO:0007669"/>
    <property type="project" value="TreeGrafter"/>
</dbReference>
<dbReference type="InterPro" id="IPR011545">
    <property type="entry name" value="DEAD/DEAH_box_helicase_dom"/>
</dbReference>
<dbReference type="PROSITE" id="PS51192">
    <property type="entry name" value="HELICASE_ATP_BIND_1"/>
    <property type="match status" value="1"/>
</dbReference>
<evidence type="ECO:0000313" key="7">
    <source>
        <dbReference type="Proteomes" id="UP000004959"/>
    </source>
</evidence>
<dbReference type="SMART" id="SM00487">
    <property type="entry name" value="DEXDc"/>
    <property type="match status" value="1"/>
</dbReference>
<dbReference type="PANTHER" id="PTHR30580:SF1">
    <property type="entry name" value="COMF OPERON PROTEIN 1"/>
    <property type="match status" value="1"/>
</dbReference>
<keyword evidence="3" id="KW-0238">DNA-binding</keyword>
<dbReference type="Pfam" id="PF00271">
    <property type="entry name" value="Helicase_C"/>
    <property type="match status" value="1"/>
</dbReference>
<proteinExistence type="predicted"/>
<reference evidence="6 7" key="1">
    <citation type="journal article" date="2012" name="PLoS ONE">
        <title>Functional divergence in the genus oenococcus as predicted by genome sequencing of the newly-described species, Oenococcus kitaharae.</title>
        <authorList>
            <person name="Borneman A.R."/>
            <person name="McCarthy J.M."/>
            <person name="Chambers P.J."/>
            <person name="Bartowsky E.J."/>
        </authorList>
    </citation>
    <scope>NUCLEOTIDE SEQUENCE [LARGE SCALE GENOMIC DNA]</scope>
    <source>
        <strain evidence="7">DSM17330</strain>
    </source>
</reference>
<dbReference type="EMBL" id="AFVZ01000001">
    <property type="protein sequence ID" value="EHN59214.1"/>
    <property type="molecule type" value="Genomic_DNA"/>
</dbReference>
<feature type="domain" description="Helicase ATP-binding" evidence="4">
    <location>
        <begin position="116"/>
        <end position="268"/>
    </location>
</feature>
<keyword evidence="7" id="KW-1185">Reference proteome</keyword>
<dbReference type="AlphaFoldDB" id="G9WI92"/>
<dbReference type="CDD" id="cd17925">
    <property type="entry name" value="DEXDc_ComFA"/>
    <property type="match status" value="1"/>
</dbReference>
<comment type="caution">
    <text evidence="6">The sequence shown here is derived from an EMBL/GenBank/DDBJ whole genome shotgun (WGS) entry which is preliminary data.</text>
</comment>
<dbReference type="GO" id="GO:0005524">
    <property type="term" value="F:ATP binding"/>
    <property type="evidence" value="ECO:0007669"/>
    <property type="project" value="UniProtKB-KW"/>
</dbReference>
<dbReference type="PATRIC" id="fig|1045004.4.peg.1110"/>
<dbReference type="HOGENOM" id="CLU_024742_0_0_9"/>
<dbReference type="GO" id="GO:0006270">
    <property type="term" value="P:DNA replication initiation"/>
    <property type="evidence" value="ECO:0007669"/>
    <property type="project" value="TreeGrafter"/>
</dbReference>
<feature type="domain" description="Helicase C-terminal" evidence="5">
    <location>
        <begin position="301"/>
        <end position="447"/>
    </location>
</feature>
<dbReference type="PROSITE" id="PS51194">
    <property type="entry name" value="HELICASE_CTER"/>
    <property type="match status" value="1"/>
</dbReference>
<dbReference type="InterPro" id="IPR014001">
    <property type="entry name" value="Helicase_ATP-bd"/>
</dbReference>
<evidence type="ECO:0000259" key="4">
    <source>
        <dbReference type="PROSITE" id="PS51192"/>
    </source>
</evidence>
<evidence type="ECO:0000256" key="2">
    <source>
        <dbReference type="ARBA" id="ARBA00022840"/>
    </source>
</evidence>
<sequence length="447" mass="49985">MSTAFFCVLKIVTDISDYYGRLCLKSRFDSAEDAKIQVLPPFDKQGHCYRCGQKNHADLPNGEFFCTVCLQMGRNSSLACFHWAKEPAADARNGQSWLTWQGTLTGKQQQVASEIIESIDSGQDRLVWAVTGAGKTEMIFPAINHALKQGKRVAMVSPRIDVILELAPRLRSAFSDLDLLLLYGDTPEKYHYTKLVLATTHQLLKFKEAFDLLIIDEVDSFPFRGDPMLAFAAEKAKKPQSSTIYLTATPTAQLIKEYRQKQLPASFLPLRFHGHLLPVLTFTRIGDWHKQLTKGRLPKKLVDQILLYAGSGQRFLLFLPRVKDLAPVLKAISKITDIKGLAVHAADPQRKEKVQQMRDKSVQFLVTTTILERGVTFPGIDVLILGADDEIFSTNAIVQIAGRVGRNNDRQTGLVLAFIEEQTRALKAAAAQIVFMNQKGQAQRDGQ</sequence>
<evidence type="ECO:0000259" key="5">
    <source>
        <dbReference type="PROSITE" id="PS51194"/>
    </source>
</evidence>
<dbReference type="Gene3D" id="3.40.50.300">
    <property type="entry name" value="P-loop containing nucleotide triphosphate hydrolases"/>
    <property type="match status" value="2"/>
</dbReference>
<dbReference type="CDD" id="cd18785">
    <property type="entry name" value="SF2_C"/>
    <property type="match status" value="1"/>
</dbReference>
<dbReference type="PANTHER" id="PTHR30580">
    <property type="entry name" value="PRIMOSOMAL PROTEIN N"/>
    <property type="match status" value="1"/>
</dbReference>
<evidence type="ECO:0000256" key="3">
    <source>
        <dbReference type="ARBA" id="ARBA00023125"/>
    </source>
</evidence>
<dbReference type="GO" id="GO:0003677">
    <property type="term" value="F:DNA binding"/>
    <property type="evidence" value="ECO:0007669"/>
    <property type="project" value="UniProtKB-KW"/>
</dbReference>
<dbReference type="InterPro" id="IPR027417">
    <property type="entry name" value="P-loop_NTPase"/>
</dbReference>
<dbReference type="GO" id="GO:0006310">
    <property type="term" value="P:DNA recombination"/>
    <property type="evidence" value="ECO:0007669"/>
    <property type="project" value="TreeGrafter"/>
</dbReference>
<keyword evidence="1" id="KW-0547">Nucleotide-binding</keyword>
<dbReference type="Pfam" id="PF00270">
    <property type="entry name" value="DEAD"/>
    <property type="match status" value="1"/>
</dbReference>
<accession>G9WI92</accession>
<dbReference type="eggNOG" id="COG4098">
    <property type="taxonomic scope" value="Bacteria"/>
</dbReference>
<dbReference type="InterPro" id="IPR001650">
    <property type="entry name" value="Helicase_C-like"/>
</dbReference>
<evidence type="ECO:0000256" key="1">
    <source>
        <dbReference type="ARBA" id="ARBA00022741"/>
    </source>
</evidence>
<gene>
    <name evidence="6" type="ORF">OKIT_1115</name>
</gene>
<name>G9WI92_9LACO</name>
<dbReference type="SMART" id="SM00490">
    <property type="entry name" value="HELICc"/>
    <property type="match status" value="1"/>
</dbReference>
<dbReference type="STRING" id="336988.NT96_07760"/>
<dbReference type="Proteomes" id="UP000004959">
    <property type="component" value="Chromosome"/>
</dbReference>